<protein>
    <submittedName>
        <fullName evidence="1">Uncharacterized protein</fullName>
    </submittedName>
</protein>
<dbReference type="GeneID" id="42036476"/>
<evidence type="ECO:0000313" key="1">
    <source>
        <dbReference type="EMBL" id="EXL96340.1"/>
    </source>
</evidence>
<proteinExistence type="predicted"/>
<name>X0JJ56_FUSO5</name>
<gene>
    <name evidence="1" type="ORF">FOIG_11301</name>
</gene>
<organism evidence="1">
    <name type="scientific">Fusarium odoratissimum (strain NRRL 54006)</name>
    <dbReference type="NCBI Taxonomy" id="1089451"/>
    <lineage>
        <taxon>Eukaryota</taxon>
        <taxon>Fungi</taxon>
        <taxon>Dikarya</taxon>
        <taxon>Ascomycota</taxon>
        <taxon>Pezizomycotina</taxon>
        <taxon>Sordariomycetes</taxon>
        <taxon>Hypocreomycetidae</taxon>
        <taxon>Hypocreales</taxon>
        <taxon>Nectriaceae</taxon>
        <taxon>Fusarium</taxon>
        <taxon>Fusarium oxysporum species complex</taxon>
        <taxon>Fusarium oxysporum f. sp. cubense (strain race 4)</taxon>
    </lineage>
</organism>
<reference evidence="1" key="1">
    <citation type="submission" date="2011-11" db="EMBL/GenBank/DDBJ databases">
        <title>The Genome Sequence of Fusarium oxysporum II5.</title>
        <authorList>
            <consortium name="The Broad Institute Genome Sequencing Platform"/>
            <person name="Ma L.-J."/>
            <person name="Gale L.R."/>
            <person name="Schwartz D.C."/>
            <person name="Zhou S."/>
            <person name="Corby-Kistler H."/>
            <person name="Young S.K."/>
            <person name="Zeng Q."/>
            <person name="Gargeya S."/>
            <person name="Fitzgerald M."/>
            <person name="Haas B."/>
            <person name="Abouelleil A."/>
            <person name="Alvarado L."/>
            <person name="Arachchi H.M."/>
            <person name="Berlin A."/>
            <person name="Brown A."/>
            <person name="Chapman S.B."/>
            <person name="Chen Z."/>
            <person name="Dunbar C."/>
            <person name="Freedman E."/>
            <person name="Gearin G."/>
            <person name="Goldberg J."/>
            <person name="Griggs A."/>
            <person name="Gujja S."/>
            <person name="Heiman D."/>
            <person name="Howarth C."/>
            <person name="Larson L."/>
            <person name="Lui A."/>
            <person name="MacDonald P.J.P."/>
            <person name="Montmayeur A."/>
            <person name="Murphy C."/>
            <person name="Neiman D."/>
            <person name="Pearson M."/>
            <person name="Priest M."/>
            <person name="Roberts A."/>
            <person name="Saif S."/>
            <person name="Shea T."/>
            <person name="Shenoy N."/>
            <person name="Sisk P."/>
            <person name="Stolte C."/>
            <person name="Sykes S."/>
            <person name="Wortman J."/>
            <person name="Nusbaum C."/>
            <person name="Birren B."/>
        </authorList>
    </citation>
    <scope>NUCLEOTIDE SEQUENCE [LARGE SCALE GENOMIC DNA]</scope>
    <source>
        <strain evidence="1">54006</strain>
    </source>
</reference>
<dbReference type="Proteomes" id="UP000030685">
    <property type="component" value="Unassembled WGS sequence"/>
</dbReference>
<sequence length="657" mass="72918">MPKSYFATSSRDCSPDGPVALGSILVDPRDPEAPLSDRPISIDTETVQSHDQYDVQINLANIDRTSAGLFAKIFHSTGLVVSGSSSTRVQSSASIQRLQTLSFEPSDDYMKKSLSVPKVQQYLARYHMRKRVFVITGVKVAFGAKVKDTESHHGNVDASIGLDGDAIGVPLSAGPHANIHQGASQSVSFKESSPFILAYRLREIRYRKGIPTETKPYRNGALYELGQNMQEGPGMENDSTQYEEAIFMSIDDEDPSRLSYAPLLFKKRQDENGHIWDNVDSFRNNQAELLRDPAGAAKVWEDTTAGNELDVFIAQSWEYELNWLLNLEDNVVGGCGTTEGSCNPLGSMNCEEQFNKYVTDKDGNEHILGKTSYWIFLAAKGMQAKFRMLKEKLTSDTMVAGLLIPSMVKDLEGKEDQKSDIMKWLAAAVGFGGSLGGNVPVAELYISTGAGILGSIFSAVADKTAPERNRHVYYLRCLGRTIHSLRQPNRRDSQACSLDDAIKSITENIKPKIANNVMKAANLRLIADKRIHSREDCGYATGSQWMSLRDGEEYCFYIMRYKPFGGNYSESWTEAEEEVYTNMAKYNLGNHDSYYRAVLDCALNADKQLQVDNLGFNIIPVCFFDLEAFFIDHNDAPECTSNLINKVCPPVKATAIA</sequence>
<accession>X0JJ56</accession>
<dbReference type="RefSeq" id="XP_031058430.1">
    <property type="nucleotide sequence ID" value="XM_031211856.1"/>
</dbReference>
<dbReference type="EMBL" id="JH658291">
    <property type="protein sequence ID" value="EXL96340.1"/>
    <property type="molecule type" value="Genomic_DNA"/>
</dbReference>
<reference evidence="1" key="2">
    <citation type="submission" date="2012-05" db="EMBL/GenBank/DDBJ databases">
        <title>The Genome Annotation of Fusarium oxysporum II5.</title>
        <authorList>
            <consortium name="The Broad Institute Genomics Platform"/>
            <person name="Ma L.-J."/>
            <person name="Corby-Kistler H."/>
            <person name="Broz K."/>
            <person name="Gale L.R."/>
            <person name="Jonkers W."/>
            <person name="O'Donnell K."/>
            <person name="Ploetz R."/>
            <person name="Steinberg C."/>
            <person name="Schwartz D.C."/>
            <person name="VanEtten H."/>
            <person name="Zhou S."/>
            <person name="Young S.K."/>
            <person name="Zeng Q."/>
            <person name="Gargeya S."/>
            <person name="Fitzgerald M."/>
            <person name="Abouelleil A."/>
            <person name="Alvarado L."/>
            <person name="Chapman S.B."/>
            <person name="Gainer-Dewar J."/>
            <person name="Goldberg J."/>
            <person name="Griggs A."/>
            <person name="Gujja S."/>
            <person name="Hansen M."/>
            <person name="Howarth C."/>
            <person name="Imamovic A."/>
            <person name="Ireland A."/>
            <person name="Larimer J."/>
            <person name="McCowan C."/>
            <person name="Murphy C."/>
            <person name="Pearson M."/>
            <person name="Poon T.W."/>
            <person name="Priest M."/>
            <person name="Roberts A."/>
            <person name="Saif S."/>
            <person name="Shea T."/>
            <person name="Sykes S."/>
            <person name="Wortman J."/>
            <person name="Nusbaum C."/>
            <person name="Birren B."/>
        </authorList>
    </citation>
    <scope>NUCLEOTIDE SEQUENCE</scope>
    <source>
        <strain evidence="1">54006</strain>
    </source>
</reference>
<dbReference type="VEuPathDB" id="FungiDB:FOIG_11301"/>
<dbReference type="HOGENOM" id="CLU_417394_0_0_1"/>
<dbReference type="AlphaFoldDB" id="X0JJ56"/>